<organism evidence="3 4">
    <name type="scientific">Biomphalaria glabrata</name>
    <name type="common">Bloodfluke planorb</name>
    <name type="synonym">Freshwater snail</name>
    <dbReference type="NCBI Taxonomy" id="6526"/>
    <lineage>
        <taxon>Eukaryota</taxon>
        <taxon>Metazoa</taxon>
        <taxon>Spiralia</taxon>
        <taxon>Lophotrochozoa</taxon>
        <taxon>Mollusca</taxon>
        <taxon>Gastropoda</taxon>
        <taxon>Heterobranchia</taxon>
        <taxon>Euthyneura</taxon>
        <taxon>Panpulmonata</taxon>
        <taxon>Hygrophila</taxon>
        <taxon>Lymnaeoidea</taxon>
        <taxon>Planorbidae</taxon>
        <taxon>Biomphalaria</taxon>
    </lineage>
</organism>
<feature type="region of interest" description="Disordered" evidence="1">
    <location>
        <begin position="580"/>
        <end position="602"/>
    </location>
</feature>
<accession>A0A9U8EA71</accession>
<dbReference type="Gene3D" id="1.10.167.10">
    <property type="entry name" value="Regulator of G-protein Signalling 4, domain 2"/>
    <property type="match status" value="4"/>
</dbReference>
<evidence type="ECO:0000259" key="2">
    <source>
        <dbReference type="PROSITE" id="PS50132"/>
    </source>
</evidence>
<dbReference type="GO" id="GO:0005634">
    <property type="term" value="C:nucleus"/>
    <property type="evidence" value="ECO:0007669"/>
    <property type="project" value="TreeGrafter"/>
</dbReference>
<dbReference type="SMART" id="SM00315">
    <property type="entry name" value="RGS"/>
    <property type="match status" value="3"/>
</dbReference>
<feature type="region of interest" description="Disordered" evidence="1">
    <location>
        <begin position="1"/>
        <end position="47"/>
    </location>
</feature>
<feature type="region of interest" description="Disordered" evidence="1">
    <location>
        <begin position="775"/>
        <end position="806"/>
    </location>
</feature>
<gene>
    <name evidence="4" type="primary">LOC106065448</name>
</gene>
<dbReference type="SUPFAM" id="SSF48097">
    <property type="entry name" value="Regulator of G-protein signaling, RGS"/>
    <property type="match status" value="4"/>
</dbReference>
<dbReference type="PANTHER" id="PTHR46583">
    <property type="entry name" value="REGULATOR OF G-PROTEIN SIGNALING 22"/>
    <property type="match status" value="1"/>
</dbReference>
<feature type="compositionally biased region" description="Acidic residues" evidence="1">
    <location>
        <begin position="37"/>
        <end position="46"/>
    </location>
</feature>
<dbReference type="GeneID" id="106065448"/>
<protein>
    <submittedName>
        <fullName evidence="4">Regulator of G-protein signaling 22-like isoform X1</fullName>
    </submittedName>
</protein>
<sequence length="1724" mass="199400">MDSKTESEYEVDSRDSRESDDSAGPIDMSSFALPDLEANDDDEESSESYKEDFWFEDLVWPDPCGLFPARSGIKPALLTTTIDSTDVDIELGSATRCQMSLVVKRRPRPTELPWNVVVINSDPPIIEEDDVEEYLVHDPLFVEFFNAFLSLPSFPEPICFNVETGGFEVVSDDKQKLAQQIKEAVRSQHTMSKKYEVTRQHAFSDMPVVPIEDNDAPETVKIDTSFQVITLNKDQGIYWIKSERLPIFLESDFYFHYRLAKVISQVRIVNDKGEFVVMKIDFTSRPKKKKKTVEVTPPELEETIVKEMFVSFGDVKGAAKEAWFTQAKNELKTQPTYSTLSLKPSTIAPSVLSHDVLEQKEKSSVFHSQYFGVYTPGLIGPFDSEPPINDYTDKMFSKEKPFTPRPSDKIHSSTAMLRKKICDAEEEMVPAGNVLFLWPKQDHQTTDAESGIGEMDEKDDEFEKRITAQPIIDQIYYDGSWESGGTGEIILRSVDELGSVIVGAVMKKTIAEMLDIDEKIVLADPAISSIYPSMDLTCVSTDRLENLVVAKKHSVPEMDFDIETLKPLMVGAADDKEPVHIKWDKPMPKPAEEESDADSLLDSDEDFEERDIHFRRKKDKWHSLTSLKGIMAFKKFLEGTHGEKYWELWIDIDKGRLINTEEEKQRYILHMRDKYYKKGSPFELSQEDKKKLGLENLSSWCPKYLFQVHAKVLEPLVLYWAPRYLLKHLLQTHPEKYYLYNQMKSSLPAKESDPFPHTQELLPLRPKSCCPRIRTGPGVVEEEPEKNITSLIKPKPDPFATTPLTGNKRVYGEDTIKRLMKTPTAKYLGLKPQSKPKQMRAASAKSIPCNVARSPSVLLTGRKSIDKIEPSAGKLTGVSGKNSEELINAESKMAALPSKSCTTGDKVPCPSKPLTAILGERSVTAGLTLAPLKKPRDLLSPMMKIVDTHHKKSRLEGDKGKQLYTFYRQDSQEASKVCPKPGEPLQEDIHYAEMTDCEFMGSERMEFLLQALHHEQDSGRSFRKYIHKSERMDWINHLDFWEKVQEYRKLFYKDKLDLHLIAKQAKLIFAQCIVEGAAQGIGVSESIELSILDHLTPAYEDLFDEAEEFTLKALFEAFQRYLNQDVKSYCKVERAEIKRRLETKNNYILNLQKKGILKERSLTPDDPMEGYKDPVYDDSVLQRIPSEFKHWTLDKLIHNRIELEHFRQHLKENFAEIDLKCWMDIEAWRRTPHDDAKSRDQRARDIKKNYLNRKYFFGPSSPAGKEGQNRVMELGGGWGKFLEDKPHSSSILEAQKYVRQRLENKHLPLFLLSKGFQSRNTAEDISEGTDDLLATRKRRAQAVLKLLESRWISSTKEIYMFNKALLNPLTCQQFQKFVSLQGEHLENDILFWLEVEKYKHLHNTHTDEGLLQQKVSAIINCFIDSSIPPSLQIDIPQEMADKILDHKHEKNPYLFREAQLAVFRILLQYWQPFCDFRANMDSDTKVLKTLERHRLIADYKEKIRREEIMTQREKERLQRIEMGIYSEEMDQKGEEEGEEKTDHVRFSYSAYLEEQEQWKRKLEAQFQLTGSWEDWVNYQHALGNYDLENMKLVTVADRGSQTIRCIPQYPNQPVEERPGYQDDPDVEPEAKEYDIEDYIMYRNYLNIEVPNIRKEFCRKTVFAQQSAAEQQREKERKKFERSKSKDLSRDLSLINKDLNRTPSKNTDIKNRGSPISETDLTKDY</sequence>
<feature type="domain" description="RGS" evidence="2">
    <location>
        <begin position="1360"/>
        <end position="1466"/>
    </location>
</feature>
<dbReference type="GO" id="GO:0005737">
    <property type="term" value="C:cytoplasm"/>
    <property type="evidence" value="ECO:0007669"/>
    <property type="project" value="TreeGrafter"/>
</dbReference>
<dbReference type="RefSeq" id="XP_013079726.2">
    <property type="nucleotide sequence ID" value="XM_013224272.2"/>
</dbReference>
<dbReference type="PROSITE" id="PS50132">
    <property type="entry name" value="RGS"/>
    <property type="match status" value="3"/>
</dbReference>
<name>A0A9U8EA71_BIOGL</name>
<feature type="compositionally biased region" description="Basic and acidic residues" evidence="1">
    <location>
        <begin position="1670"/>
        <end position="1689"/>
    </location>
</feature>
<dbReference type="Pfam" id="PF00615">
    <property type="entry name" value="RGS"/>
    <property type="match status" value="3"/>
</dbReference>
<keyword evidence="3" id="KW-1185">Reference proteome</keyword>
<dbReference type="KEGG" id="bgt:106065448"/>
<dbReference type="InterPro" id="IPR036305">
    <property type="entry name" value="RGS_sf"/>
</dbReference>
<evidence type="ECO:0000256" key="1">
    <source>
        <dbReference type="SAM" id="MobiDB-lite"/>
    </source>
</evidence>
<reference evidence="4" key="1">
    <citation type="submission" date="2025-08" db="UniProtKB">
        <authorList>
            <consortium name="RefSeq"/>
        </authorList>
    </citation>
    <scope>IDENTIFICATION</scope>
</reference>
<feature type="domain" description="RGS" evidence="2">
    <location>
        <begin position="1192"/>
        <end position="1316"/>
    </location>
</feature>
<feature type="region of interest" description="Disordered" evidence="1">
    <location>
        <begin position="1667"/>
        <end position="1724"/>
    </location>
</feature>
<dbReference type="OMA" id="VEDQMLH"/>
<dbReference type="GO" id="GO:0009966">
    <property type="term" value="P:regulation of signal transduction"/>
    <property type="evidence" value="ECO:0007669"/>
    <property type="project" value="InterPro"/>
</dbReference>
<feature type="compositionally biased region" description="Basic and acidic residues" evidence="1">
    <location>
        <begin position="1"/>
        <end position="20"/>
    </location>
</feature>
<feature type="region of interest" description="Disordered" evidence="1">
    <location>
        <begin position="1607"/>
        <end position="1627"/>
    </location>
</feature>
<dbReference type="GO" id="GO:0001965">
    <property type="term" value="F:G-protein alpha-subunit binding"/>
    <property type="evidence" value="ECO:0007669"/>
    <property type="project" value="InterPro"/>
</dbReference>
<proteinExistence type="predicted"/>
<feature type="compositionally biased region" description="Acidic residues" evidence="1">
    <location>
        <begin position="593"/>
        <end position="602"/>
    </location>
</feature>
<feature type="compositionally biased region" description="Basic and acidic residues" evidence="1">
    <location>
        <begin position="580"/>
        <end position="592"/>
    </location>
</feature>
<feature type="domain" description="RGS" evidence="2">
    <location>
        <begin position="1022"/>
        <end position="1114"/>
    </location>
</feature>
<dbReference type="PANTHER" id="PTHR46583:SF1">
    <property type="entry name" value="REGULATOR OF G-PROTEIN SIGNALING 22"/>
    <property type="match status" value="1"/>
</dbReference>
<dbReference type="Proteomes" id="UP001165740">
    <property type="component" value="Chromosome 5"/>
</dbReference>
<dbReference type="InterPro" id="IPR042651">
    <property type="entry name" value="Rgs22"/>
</dbReference>
<evidence type="ECO:0000313" key="3">
    <source>
        <dbReference type="Proteomes" id="UP001165740"/>
    </source>
</evidence>
<dbReference type="InterPro" id="IPR044926">
    <property type="entry name" value="RGS_subdomain_2"/>
</dbReference>
<dbReference type="InterPro" id="IPR016137">
    <property type="entry name" value="RGS"/>
</dbReference>
<evidence type="ECO:0000313" key="4">
    <source>
        <dbReference type="RefSeq" id="XP_013079726.2"/>
    </source>
</evidence>
<dbReference type="OrthoDB" id="10013157at2759"/>